<dbReference type="Proteomes" id="UP000011086">
    <property type="component" value="Unassembled WGS sequence"/>
</dbReference>
<keyword evidence="6" id="KW-0735">Signal-anchor</keyword>
<keyword evidence="5" id="KW-0256">Endoplasmic reticulum</keyword>
<dbReference type="PANTHER" id="PTHR48164">
    <property type="entry name" value="DOLICHYL-DIPHOSPHOOLIGOSACCHARIDE--PROTEIN GLYCOSYLTRANSFERASE SUBUNIT 4"/>
    <property type="match status" value="1"/>
</dbReference>
<dbReference type="InterPro" id="IPR051307">
    <property type="entry name" value="OST4"/>
</dbReference>
<dbReference type="SUPFAM" id="SSF103464">
    <property type="entry name" value="Oligosaccharyltransferase subunit ost4p"/>
    <property type="match status" value="1"/>
</dbReference>
<gene>
    <name evidence="10" type="ORF">OOU_Y34scaffold00533g29</name>
</gene>
<dbReference type="AlphaFoldDB" id="A0AA97NYC4"/>
<evidence type="ECO:0000256" key="8">
    <source>
        <dbReference type="ARBA" id="ARBA00023136"/>
    </source>
</evidence>
<evidence type="ECO:0000256" key="3">
    <source>
        <dbReference type="ARBA" id="ARBA00017662"/>
    </source>
</evidence>
<evidence type="ECO:0000256" key="4">
    <source>
        <dbReference type="ARBA" id="ARBA00022692"/>
    </source>
</evidence>
<dbReference type="GO" id="GO:0018279">
    <property type="term" value="P:protein N-linked glycosylation via asparagine"/>
    <property type="evidence" value="ECO:0007669"/>
    <property type="project" value="TreeGrafter"/>
</dbReference>
<sequence>MISDDELYKLAVFLGSAAMILIVIYHFVEVNTTDEAAEKAQRTPATAGKQAAALK</sequence>
<feature type="transmembrane region" description="Helical" evidence="9">
    <location>
        <begin position="7"/>
        <end position="28"/>
    </location>
</feature>
<dbReference type="Pfam" id="PF10215">
    <property type="entry name" value="Ost4"/>
    <property type="match status" value="1"/>
</dbReference>
<dbReference type="InterPro" id="IPR018943">
    <property type="entry name" value="Oligosaccaryltransferase"/>
</dbReference>
<proteinExistence type="inferred from homology"/>
<name>A0AA97NYC4_PYRO3</name>
<dbReference type="EMBL" id="JH793669">
    <property type="protein sequence ID" value="ELQ38645.1"/>
    <property type="molecule type" value="Genomic_DNA"/>
</dbReference>
<dbReference type="GO" id="GO:0008250">
    <property type="term" value="C:oligosaccharyltransferase complex"/>
    <property type="evidence" value="ECO:0007669"/>
    <property type="project" value="TreeGrafter"/>
</dbReference>
<comment type="subcellular location">
    <subcellularLocation>
        <location evidence="1">Endoplasmic reticulum membrane</location>
        <topology evidence="1">Single-pass type III membrane protein</topology>
    </subcellularLocation>
</comment>
<keyword evidence="7 9" id="KW-1133">Transmembrane helix</keyword>
<evidence type="ECO:0000256" key="6">
    <source>
        <dbReference type="ARBA" id="ARBA00022968"/>
    </source>
</evidence>
<protein>
    <recommendedName>
        <fullName evidence="3">Dolichyl-diphosphooligosaccharide--protein glycosyltransferase subunit 4</fullName>
    </recommendedName>
</protein>
<dbReference type="InterPro" id="IPR036330">
    <property type="entry name" value="Ost4p_sf"/>
</dbReference>
<keyword evidence="8 9" id="KW-0472">Membrane</keyword>
<evidence type="ECO:0000256" key="5">
    <source>
        <dbReference type="ARBA" id="ARBA00022824"/>
    </source>
</evidence>
<organism evidence="10">
    <name type="scientific">Pyricularia oryzae (strain Y34)</name>
    <name type="common">Rice blast fungus</name>
    <name type="synonym">Magnaporthe oryzae</name>
    <dbReference type="NCBI Taxonomy" id="1143189"/>
    <lineage>
        <taxon>Eukaryota</taxon>
        <taxon>Fungi</taxon>
        <taxon>Dikarya</taxon>
        <taxon>Ascomycota</taxon>
        <taxon>Pezizomycotina</taxon>
        <taxon>Sordariomycetes</taxon>
        <taxon>Sordariomycetidae</taxon>
        <taxon>Magnaporthales</taxon>
        <taxon>Pyriculariaceae</taxon>
        <taxon>Pyricularia</taxon>
    </lineage>
</organism>
<evidence type="ECO:0000256" key="1">
    <source>
        <dbReference type="ARBA" id="ARBA00004643"/>
    </source>
</evidence>
<dbReference type="SMR" id="A0AA97NYC4"/>
<accession>A0AA97NYC4</accession>
<dbReference type="PANTHER" id="PTHR48164:SF1">
    <property type="entry name" value="DOLICHYL-DIPHOSPHOOLIGOSACCHARIDE--PROTEIN GLYCOSYLTRANSFERASE SUBUNIT 4"/>
    <property type="match status" value="1"/>
</dbReference>
<keyword evidence="4 9" id="KW-0812">Transmembrane</keyword>
<evidence type="ECO:0000313" key="10">
    <source>
        <dbReference type="EMBL" id="ELQ38645.1"/>
    </source>
</evidence>
<evidence type="ECO:0000256" key="7">
    <source>
        <dbReference type="ARBA" id="ARBA00022989"/>
    </source>
</evidence>
<evidence type="ECO:0000256" key="2">
    <source>
        <dbReference type="ARBA" id="ARBA00007685"/>
    </source>
</evidence>
<reference evidence="10" key="1">
    <citation type="journal article" date="2012" name="PLoS Genet.">
        <title>Comparative analysis of the genomes of two field isolates of the rice blast fungus Magnaporthe oryzae.</title>
        <authorList>
            <person name="Xue M."/>
            <person name="Yang J."/>
            <person name="Li Z."/>
            <person name="Hu S."/>
            <person name="Yao N."/>
            <person name="Dean R.A."/>
            <person name="Zhao W."/>
            <person name="Shen M."/>
            <person name="Zhang H."/>
            <person name="Li C."/>
            <person name="Liu L."/>
            <person name="Cao L."/>
            <person name="Xu X."/>
            <person name="Xing Y."/>
            <person name="Hsiang T."/>
            <person name="Zhang Z."/>
            <person name="Xu J.R."/>
            <person name="Peng Y.L."/>
        </authorList>
    </citation>
    <scope>NUCLEOTIDE SEQUENCE</scope>
    <source>
        <strain evidence="10">Y34</strain>
    </source>
</reference>
<evidence type="ECO:0000256" key="9">
    <source>
        <dbReference type="SAM" id="Phobius"/>
    </source>
</evidence>
<comment type="similarity">
    <text evidence="2">Belongs to the OST4 family.</text>
</comment>